<evidence type="ECO:0000259" key="2">
    <source>
        <dbReference type="Pfam" id="PF00534"/>
    </source>
</evidence>
<dbReference type="PANTHER" id="PTHR46401">
    <property type="entry name" value="GLYCOSYLTRANSFERASE WBBK-RELATED"/>
    <property type="match status" value="1"/>
</dbReference>
<reference evidence="3" key="1">
    <citation type="submission" date="2024-05" db="EMBL/GenBank/DDBJ databases">
        <authorList>
            <person name="Kim S."/>
            <person name="Heo J."/>
            <person name="Choi H."/>
            <person name="Choi Y."/>
            <person name="Kwon S.-W."/>
            <person name="Kim Y."/>
        </authorList>
    </citation>
    <scope>NUCLEOTIDE SEQUENCE</scope>
    <source>
        <strain evidence="3">KACC 23697</strain>
    </source>
</reference>
<dbReference type="EC" id="2.4.-.-" evidence="3"/>
<accession>A0AAU7K2K1</accession>
<dbReference type="AlphaFoldDB" id="A0AAU7K2K1"/>
<organism evidence="3">
    <name type="scientific">Pedobacter sp. KACC 23697</name>
    <dbReference type="NCBI Taxonomy" id="3149230"/>
    <lineage>
        <taxon>Bacteria</taxon>
        <taxon>Pseudomonadati</taxon>
        <taxon>Bacteroidota</taxon>
        <taxon>Sphingobacteriia</taxon>
        <taxon>Sphingobacteriales</taxon>
        <taxon>Sphingobacteriaceae</taxon>
        <taxon>Pedobacter</taxon>
    </lineage>
</organism>
<keyword evidence="1 3" id="KW-0808">Transferase</keyword>
<dbReference type="GO" id="GO:0009103">
    <property type="term" value="P:lipopolysaccharide biosynthetic process"/>
    <property type="evidence" value="ECO:0007669"/>
    <property type="project" value="TreeGrafter"/>
</dbReference>
<dbReference type="InterPro" id="IPR001296">
    <property type="entry name" value="Glyco_trans_1"/>
</dbReference>
<sequence length="371" mass="43322">MGESLRTKVVISAVNFTSGGPLSVLIDCLTALLKYDHLDQFEVTVLVHRKELVSQFIKHFHIVEYPEVKSSWLKRLNFEYRKSKVLSEEINPKIWISLHDMTPNVTAEVQYVYCHNPAPFYSVTAKEISLDFKFFLFNQFYKYLYGINIKQNKFIIVQQEWLRARFEKIYNVKTIVAYPNLQEVGEFSYKKEIVKNGTFVFFFPSFPRVFKNFEVILEAAALLQKNRQDFKVIITLDGKENKYSKMLYAKYSKYESIDFIGKLDRNEVFVNYDNADCLIFPSKLETWGLPISEFKPYNKPILLADLPYAHETVGRYEKVSFFNPDDADSLSVLMDKLIDGKLEFEGNSIDTPKAPFFINWDGLVSFLLGKN</sequence>
<dbReference type="EMBL" id="CP157485">
    <property type="protein sequence ID" value="XBO46933.1"/>
    <property type="molecule type" value="Genomic_DNA"/>
</dbReference>
<evidence type="ECO:0000313" key="3">
    <source>
        <dbReference type="EMBL" id="XBO46933.1"/>
    </source>
</evidence>
<dbReference type="PANTHER" id="PTHR46401:SF2">
    <property type="entry name" value="GLYCOSYLTRANSFERASE WBBK-RELATED"/>
    <property type="match status" value="1"/>
</dbReference>
<dbReference type="Pfam" id="PF00534">
    <property type="entry name" value="Glycos_transf_1"/>
    <property type="match status" value="1"/>
</dbReference>
<keyword evidence="3" id="KW-0328">Glycosyltransferase</keyword>
<gene>
    <name evidence="3" type="ORF">ABEG20_16735</name>
</gene>
<dbReference type="GO" id="GO:0016757">
    <property type="term" value="F:glycosyltransferase activity"/>
    <property type="evidence" value="ECO:0007669"/>
    <property type="project" value="UniProtKB-KW"/>
</dbReference>
<protein>
    <submittedName>
        <fullName evidence="3">Glycosyltransferase</fullName>
        <ecNumber evidence="3">2.4.-.-</ecNumber>
    </submittedName>
</protein>
<dbReference type="RefSeq" id="WP_406824408.1">
    <property type="nucleotide sequence ID" value="NZ_CP157485.1"/>
</dbReference>
<proteinExistence type="predicted"/>
<feature type="domain" description="Glycosyl transferase family 1" evidence="2">
    <location>
        <begin position="190"/>
        <end position="341"/>
    </location>
</feature>
<name>A0AAU7K2K1_9SPHI</name>
<dbReference type="SUPFAM" id="SSF53756">
    <property type="entry name" value="UDP-Glycosyltransferase/glycogen phosphorylase"/>
    <property type="match status" value="1"/>
</dbReference>
<dbReference type="Gene3D" id="3.40.50.2000">
    <property type="entry name" value="Glycogen Phosphorylase B"/>
    <property type="match status" value="2"/>
</dbReference>
<evidence type="ECO:0000256" key="1">
    <source>
        <dbReference type="ARBA" id="ARBA00022679"/>
    </source>
</evidence>